<proteinExistence type="predicted"/>
<evidence type="ECO:0000256" key="1">
    <source>
        <dbReference type="SAM" id="MobiDB-lite"/>
    </source>
</evidence>
<evidence type="ECO:0000259" key="3">
    <source>
        <dbReference type="Pfam" id="PF13511"/>
    </source>
</evidence>
<feature type="region of interest" description="Disordered" evidence="1">
    <location>
        <begin position="55"/>
        <end position="97"/>
    </location>
</feature>
<reference evidence="5" key="1">
    <citation type="journal article" date="2015" name="Genome Announc.">
        <title>Complete Genome Sequence of Herbaspirillum hiltneri N3 (DSM 17495), Isolated from Surface-Sterilized Wheat Roots.</title>
        <authorList>
            <person name="Guizelini D."/>
            <person name="Saizaki P.M."/>
            <person name="Coimbra N.A."/>
            <person name="Weiss V.A."/>
            <person name="Faoro H."/>
            <person name="Sfeir M.Z."/>
            <person name="Baura V.A."/>
            <person name="Monteiro R.A."/>
            <person name="Chubatsu L.S."/>
            <person name="Souza E.M."/>
            <person name="Cruz L.M."/>
            <person name="Pedrosa F.O."/>
            <person name="Raittz R.T."/>
            <person name="Marchaukoski J.N."/>
            <person name="Steffens M.B."/>
        </authorList>
    </citation>
    <scope>NUCLEOTIDE SEQUENCE [LARGE SCALE GENOMIC DNA]</scope>
    <source>
        <strain evidence="5">N3</strain>
    </source>
</reference>
<dbReference type="Proteomes" id="UP000063429">
    <property type="component" value="Chromosome"/>
</dbReference>
<feature type="domain" description="DUF4124" evidence="3">
    <location>
        <begin position="11"/>
        <end position="62"/>
    </location>
</feature>
<name>A0ABM5UZW8_9BURK</name>
<evidence type="ECO:0000313" key="4">
    <source>
        <dbReference type="EMBL" id="AKZ62721.1"/>
    </source>
</evidence>
<evidence type="ECO:0000313" key="5">
    <source>
        <dbReference type="Proteomes" id="UP000063429"/>
    </source>
</evidence>
<feature type="compositionally biased region" description="Basic and acidic residues" evidence="1">
    <location>
        <begin position="62"/>
        <end position="97"/>
    </location>
</feature>
<accession>A0ABM5UZW8</accession>
<keyword evidence="2" id="KW-0732">Signal</keyword>
<evidence type="ECO:0000256" key="2">
    <source>
        <dbReference type="SAM" id="SignalP"/>
    </source>
</evidence>
<dbReference type="EMBL" id="CP011409">
    <property type="protein sequence ID" value="AKZ62721.1"/>
    <property type="molecule type" value="Genomic_DNA"/>
</dbReference>
<feature type="region of interest" description="Disordered" evidence="1">
    <location>
        <begin position="130"/>
        <end position="149"/>
    </location>
</feature>
<dbReference type="RefSeq" id="WP_053196605.1">
    <property type="nucleotide sequence ID" value="NZ_CP011409.1"/>
</dbReference>
<protein>
    <recommendedName>
        <fullName evidence="3">DUF4124 domain-containing protein</fullName>
    </recommendedName>
</protein>
<organism evidence="4 5">
    <name type="scientific">Herbaspirillum hiltneri N3</name>
    <dbReference type="NCBI Taxonomy" id="1262470"/>
    <lineage>
        <taxon>Bacteria</taxon>
        <taxon>Pseudomonadati</taxon>
        <taxon>Pseudomonadota</taxon>
        <taxon>Betaproteobacteria</taxon>
        <taxon>Burkholderiales</taxon>
        <taxon>Oxalobacteraceae</taxon>
        <taxon>Herbaspirillum</taxon>
    </lineage>
</organism>
<dbReference type="Pfam" id="PF13511">
    <property type="entry name" value="DUF4124"/>
    <property type="match status" value="1"/>
</dbReference>
<keyword evidence="5" id="KW-1185">Reference proteome</keyword>
<gene>
    <name evidence="4" type="ORF">F506_08570</name>
</gene>
<sequence>MPFSRLPLLALPLLLSTMPAWAIYKCEGDGQVTYSDAACANGKSVALEDARGVKSPAPVAAAKDKAVQQRLDKSRAAEDKRLSRQREKQEREDARARLVAEKQKRKCAQLAQRKAWAEDDLRNAPVKTIEKARRKSQRATENYRAECTA</sequence>
<feature type="signal peptide" evidence="2">
    <location>
        <begin position="1"/>
        <end position="22"/>
    </location>
</feature>
<dbReference type="InterPro" id="IPR025392">
    <property type="entry name" value="DUF4124"/>
</dbReference>
<feature type="chain" id="PRO_5046730719" description="DUF4124 domain-containing protein" evidence="2">
    <location>
        <begin position="23"/>
        <end position="149"/>
    </location>
</feature>